<sequence length="522" mass="59038">MFSDVTYKIRFTLLLVPFSTFCHGWTTFDPQCTAPNESTNFVASAEVRGTMDIVWSCLSVLILCVWSIHHFCVPNFVKNESSSQGNWMKKALLANIKKLNWSLLAILAPEYIFAKALAEKLAAHYSYKQFQEHRQHGWSDWTITHAYFANMRGFVMRFNTRAVPMSLIPSKPDKLALSRQWPQQHSDVTYFEQDVNGSIEIERRQCREICGDPCQNRDGLASEKGSTIKTEHYLDAHKTWQGYWALSASQMLYACQQGIIAGPPAITVEELKDYSKSDIFVKVMAIVQITWLVVQILARVTQNLAVTLLEITVLAFAAVMIATYLLLLGKPQDVHVATLVDARGQLNREQVIGLAARSPQSTLFVHGFWLHGVAVRTMSDNVFPYSPSFSIKLPWMTRTHHLDTVIMGMGFGGAIFGSVHCAAWNAEFPTSVERLLWRISCIVLIALPPVSVFTYDLVRYIFEARFKTNSKAKHYLKPIGYSTAPVYLLARLYLLVETFRSLAYLSPSAFQAVSWSSIVPHL</sequence>
<feature type="transmembrane region" description="Helical" evidence="1">
    <location>
        <begin position="304"/>
        <end position="327"/>
    </location>
</feature>
<keyword evidence="1" id="KW-0812">Transmembrane</keyword>
<keyword evidence="1" id="KW-1133">Transmembrane helix</keyword>
<evidence type="ECO:0000313" key="2">
    <source>
        <dbReference type="EMBL" id="KAH8694102.1"/>
    </source>
</evidence>
<keyword evidence="3" id="KW-1185">Reference proteome</keyword>
<organism evidence="2 3">
    <name type="scientific">Talaromyces proteolyticus</name>
    <dbReference type="NCBI Taxonomy" id="1131652"/>
    <lineage>
        <taxon>Eukaryota</taxon>
        <taxon>Fungi</taxon>
        <taxon>Dikarya</taxon>
        <taxon>Ascomycota</taxon>
        <taxon>Pezizomycotina</taxon>
        <taxon>Eurotiomycetes</taxon>
        <taxon>Eurotiomycetidae</taxon>
        <taxon>Eurotiales</taxon>
        <taxon>Trichocomaceae</taxon>
        <taxon>Talaromyces</taxon>
        <taxon>Talaromyces sect. Bacilispori</taxon>
    </lineage>
</organism>
<dbReference type="PANTHER" id="PTHR35043">
    <property type="entry name" value="TRANSCRIPTION FACTOR DOMAIN-CONTAINING PROTEIN"/>
    <property type="match status" value="1"/>
</dbReference>
<feature type="transmembrane region" description="Helical" evidence="1">
    <location>
        <begin position="437"/>
        <end position="458"/>
    </location>
</feature>
<dbReference type="RefSeq" id="XP_046069772.1">
    <property type="nucleotide sequence ID" value="XM_046216781.1"/>
</dbReference>
<protein>
    <submittedName>
        <fullName evidence="2">Uncharacterized protein</fullName>
    </submittedName>
</protein>
<dbReference type="AlphaFoldDB" id="A0AAD4PW18"/>
<dbReference type="PANTHER" id="PTHR35043:SF7">
    <property type="entry name" value="TRANSCRIPTION FACTOR DOMAIN-CONTAINING PROTEIN"/>
    <property type="match status" value="1"/>
</dbReference>
<comment type="caution">
    <text evidence="2">The sequence shown here is derived from an EMBL/GenBank/DDBJ whole genome shotgun (WGS) entry which is preliminary data.</text>
</comment>
<feature type="transmembrane region" description="Helical" evidence="1">
    <location>
        <begin position="279"/>
        <end position="298"/>
    </location>
</feature>
<gene>
    <name evidence="2" type="ORF">BGW36DRAFT_384373</name>
</gene>
<name>A0AAD4PW18_9EURO</name>
<evidence type="ECO:0000256" key="1">
    <source>
        <dbReference type="SAM" id="Phobius"/>
    </source>
</evidence>
<proteinExistence type="predicted"/>
<dbReference type="GeneID" id="70247068"/>
<evidence type="ECO:0000313" key="3">
    <source>
        <dbReference type="Proteomes" id="UP001201262"/>
    </source>
</evidence>
<reference evidence="2" key="1">
    <citation type="submission" date="2021-12" db="EMBL/GenBank/DDBJ databases">
        <title>Convergent genome expansion in fungi linked to evolution of root-endophyte symbiosis.</title>
        <authorList>
            <consortium name="DOE Joint Genome Institute"/>
            <person name="Ke Y.-H."/>
            <person name="Bonito G."/>
            <person name="Liao H.-L."/>
            <person name="Looney B."/>
            <person name="Rojas-Flechas A."/>
            <person name="Nash J."/>
            <person name="Hameed K."/>
            <person name="Schadt C."/>
            <person name="Martin F."/>
            <person name="Crous P.W."/>
            <person name="Miettinen O."/>
            <person name="Magnuson J.K."/>
            <person name="Labbe J."/>
            <person name="Jacobson D."/>
            <person name="Doktycz M.J."/>
            <person name="Veneault-Fourrey C."/>
            <person name="Kuo A."/>
            <person name="Mondo S."/>
            <person name="Calhoun S."/>
            <person name="Riley R."/>
            <person name="Ohm R."/>
            <person name="LaButti K."/>
            <person name="Andreopoulos B."/>
            <person name="Pangilinan J."/>
            <person name="Nolan M."/>
            <person name="Tritt A."/>
            <person name="Clum A."/>
            <person name="Lipzen A."/>
            <person name="Daum C."/>
            <person name="Barry K."/>
            <person name="Grigoriev I.V."/>
            <person name="Vilgalys R."/>
        </authorList>
    </citation>
    <scope>NUCLEOTIDE SEQUENCE</scope>
    <source>
        <strain evidence="2">PMI_201</strain>
    </source>
</reference>
<accession>A0AAD4PW18</accession>
<dbReference type="EMBL" id="JAJTJA010000009">
    <property type="protein sequence ID" value="KAH8694102.1"/>
    <property type="molecule type" value="Genomic_DNA"/>
</dbReference>
<dbReference type="Proteomes" id="UP001201262">
    <property type="component" value="Unassembled WGS sequence"/>
</dbReference>
<feature type="transmembrane region" description="Helical" evidence="1">
    <location>
        <begin position="405"/>
        <end position="425"/>
    </location>
</feature>
<keyword evidence="1" id="KW-0472">Membrane</keyword>